<reference evidence="1 2" key="1">
    <citation type="submission" date="2018-11" db="EMBL/GenBank/DDBJ databases">
        <title>Micromonospora sp. PPF5-17, a new actinomycetes isolated from a hot spring soil.</title>
        <authorList>
            <person name="Thawai C."/>
        </authorList>
    </citation>
    <scope>NUCLEOTIDE SEQUENCE [LARGE SCALE GENOMIC DNA]</scope>
    <source>
        <strain evidence="1 2">PPF5-17</strain>
    </source>
</reference>
<organism evidence="1 2">
    <name type="scientific">Micromonospora solifontis</name>
    <dbReference type="NCBI Taxonomy" id="2487138"/>
    <lineage>
        <taxon>Bacteria</taxon>
        <taxon>Bacillati</taxon>
        <taxon>Actinomycetota</taxon>
        <taxon>Actinomycetes</taxon>
        <taxon>Micromonosporales</taxon>
        <taxon>Micromonosporaceae</taxon>
        <taxon>Micromonospora</taxon>
    </lineage>
</organism>
<evidence type="ECO:0000313" key="1">
    <source>
        <dbReference type="EMBL" id="RNL98674.1"/>
    </source>
</evidence>
<dbReference type="EMBL" id="RJLN01000031">
    <property type="protein sequence ID" value="RNL98674.1"/>
    <property type="molecule type" value="Genomic_DNA"/>
</dbReference>
<dbReference type="Proteomes" id="UP000280698">
    <property type="component" value="Unassembled WGS sequence"/>
</dbReference>
<name>A0ABX9WGL2_9ACTN</name>
<accession>A0ABX9WGL2</accession>
<proteinExistence type="predicted"/>
<keyword evidence="2" id="KW-1185">Reference proteome</keyword>
<gene>
    <name evidence="1" type="ORF">EFE23_13260</name>
</gene>
<sequence>MHGVVFDHTALLAFGAGHQLLSALVVRAHGEHGRRLFVPALCLARAIAHRPALGEHIGALPMIDVAELRYSGALAVGQLVKQGVDWQLAHAVVVGRPAPEWPEGRPVLTESPKAYAGLGVVTIDIG</sequence>
<evidence type="ECO:0000313" key="2">
    <source>
        <dbReference type="Proteomes" id="UP000280698"/>
    </source>
</evidence>
<protein>
    <submittedName>
        <fullName evidence="1">Uncharacterized protein</fullName>
    </submittedName>
</protein>
<comment type="caution">
    <text evidence="1">The sequence shown here is derived from an EMBL/GenBank/DDBJ whole genome shotgun (WGS) entry which is preliminary data.</text>
</comment>